<dbReference type="InterPro" id="IPR052722">
    <property type="entry name" value="PgpH_phosphodiesterase"/>
</dbReference>
<accession>A0ABT4DJ59</accession>
<keyword evidence="4" id="KW-1185">Reference proteome</keyword>
<dbReference type="Pfam" id="PF01966">
    <property type="entry name" value="HD"/>
    <property type="match status" value="1"/>
</dbReference>
<dbReference type="SMART" id="SM00471">
    <property type="entry name" value="HDc"/>
    <property type="match status" value="1"/>
</dbReference>
<dbReference type="EMBL" id="JAOXXL010000003">
    <property type="protein sequence ID" value="MCY7007396.1"/>
    <property type="molecule type" value="Genomic_DNA"/>
</dbReference>
<name>A0ABT4DJ59_FUSSI</name>
<keyword evidence="1" id="KW-0812">Transmembrane</keyword>
<dbReference type="InterPro" id="IPR003607">
    <property type="entry name" value="HD/PDEase_dom"/>
</dbReference>
<dbReference type="SUPFAM" id="SSF109604">
    <property type="entry name" value="HD-domain/PDEase-like"/>
    <property type="match status" value="1"/>
</dbReference>
<gene>
    <name evidence="3" type="ORF">OCK72_01865</name>
</gene>
<keyword evidence="1" id="KW-0472">Membrane</keyword>
<feature type="transmembrane region" description="Helical" evidence="1">
    <location>
        <begin position="400"/>
        <end position="420"/>
    </location>
</feature>
<dbReference type="Proteomes" id="UP001062738">
    <property type="component" value="Unassembled WGS sequence"/>
</dbReference>
<dbReference type="InterPro" id="IPR011624">
    <property type="entry name" value="Metal-dep_PHydrolase_7TM_extra"/>
</dbReference>
<feature type="transmembrane region" description="Helical" evidence="1">
    <location>
        <begin position="272"/>
        <end position="291"/>
    </location>
</feature>
<organism evidence="3 4">
    <name type="scientific">Fusobacterium simiae</name>
    <dbReference type="NCBI Taxonomy" id="855"/>
    <lineage>
        <taxon>Bacteria</taxon>
        <taxon>Fusobacteriati</taxon>
        <taxon>Fusobacteriota</taxon>
        <taxon>Fusobacteriia</taxon>
        <taxon>Fusobacteriales</taxon>
        <taxon>Fusobacteriaceae</taxon>
        <taxon>Fusobacterium</taxon>
    </lineage>
</organism>
<dbReference type="Gene3D" id="1.10.3210.10">
    <property type="entry name" value="Hypothetical protein af1432"/>
    <property type="match status" value="1"/>
</dbReference>
<dbReference type="NCBIfam" id="TIGR00277">
    <property type="entry name" value="HDIG"/>
    <property type="match status" value="1"/>
</dbReference>
<evidence type="ECO:0000259" key="2">
    <source>
        <dbReference type="SMART" id="SM00471"/>
    </source>
</evidence>
<dbReference type="InterPro" id="IPR006674">
    <property type="entry name" value="HD_domain"/>
</dbReference>
<dbReference type="Pfam" id="PF07698">
    <property type="entry name" value="7TM-7TMR_HD"/>
    <property type="match status" value="1"/>
</dbReference>
<evidence type="ECO:0000313" key="4">
    <source>
        <dbReference type="Proteomes" id="UP001062738"/>
    </source>
</evidence>
<dbReference type="CDD" id="cd00077">
    <property type="entry name" value="HDc"/>
    <property type="match status" value="1"/>
</dbReference>
<comment type="caution">
    <text evidence="3">The sequence shown here is derived from an EMBL/GenBank/DDBJ whole genome shotgun (WGS) entry which is preliminary data.</text>
</comment>
<dbReference type="InterPro" id="IPR006675">
    <property type="entry name" value="HDIG_dom"/>
</dbReference>
<reference evidence="3" key="1">
    <citation type="submission" date="2022-09" db="EMBL/GenBank/DDBJ databases">
        <authorList>
            <person name="Zoaiter M."/>
        </authorList>
    </citation>
    <scope>NUCLEOTIDE SEQUENCE</scope>
    <source>
        <strain evidence="3">DSM 19848</strain>
    </source>
</reference>
<evidence type="ECO:0000313" key="3">
    <source>
        <dbReference type="EMBL" id="MCY7007396.1"/>
    </source>
</evidence>
<dbReference type="PANTHER" id="PTHR36442:SF1">
    <property type="entry name" value="CYCLIC-DI-AMP PHOSPHODIESTERASE PGPH"/>
    <property type="match status" value="1"/>
</dbReference>
<feature type="transmembrane region" description="Helical" evidence="1">
    <location>
        <begin position="432"/>
        <end position="452"/>
    </location>
</feature>
<sequence length="691" mass="79721">MKKFTIFGFKFLFDIKKKDSSDEERYSDSYFLKEKVFYLILALFLITISSKIPILFRNNNYMIGDVVKSDIYSPKTIVFRDKIGKDKLIQDMIDRLDKDYIYSSDAADIYMNEFDNFHKEIIAIKKGNLKSFDYSGFERKTGKVMPEEIINKLLEEDEEKIDETFAKLEGQLENAYKAGIYKEKNSIRINEPAKTEIEELDPFEREIINNFLIPNYIYDEAKTKNTINEKVSQVHDQYIEIKAGTLIAKTGEVLTERKIDILDRLGIYNYKMSVFIIVLNIIFLLVISSVYNLVAIRYHSDEILEKNKYRAVMILTIGTLLAFRIVPTSMIYLLPIDTMLILLLFIVKPGFSYFLTMMLISYLLPITDYDLKYFAVQSIAIVAISTFLRKNIITRSSVIAMGIQLAILKILLYLILSFFSVEESYGVALNTIQIFVSGLFSGMLAIALLPYFERTFNILTVFKLIELADLSHPLLRKLSIEAPGTFQHSMMVATLSENAVIEIGGDPIFTRVACYYHDIGKTKRPQYYVENQTDGKNLHNNISPFMSKMIILAHTREGAEMGKKYKIPKEIRDIMYEHQGTTLLAYFYNKAKEIDPNIPEEEFRYSGPKPQTKESAVILLADSIEAAVRSLDVKDPVKIEQMVRKIVDSKIRDNQLSDANITFKEVEVIINSFLKTFGAIYHERIKYPGQK</sequence>
<feature type="transmembrane region" description="Helical" evidence="1">
    <location>
        <begin position="311"/>
        <end position="334"/>
    </location>
</feature>
<dbReference type="InterPro" id="IPR011621">
    <property type="entry name" value="Metal-dep_PHydrolase_7TM_intra"/>
</dbReference>
<protein>
    <submittedName>
        <fullName evidence="3">HD family phosphohydrolase</fullName>
    </submittedName>
</protein>
<dbReference type="RefSeq" id="WP_029757600.1">
    <property type="nucleotide sequence ID" value="NZ_JAOXXL010000003.1"/>
</dbReference>
<proteinExistence type="predicted"/>
<dbReference type="PANTHER" id="PTHR36442">
    <property type="entry name" value="CYCLIC-DI-AMP PHOSPHODIESTERASE PGPH"/>
    <property type="match status" value="1"/>
</dbReference>
<feature type="transmembrane region" description="Helical" evidence="1">
    <location>
        <begin position="36"/>
        <end position="56"/>
    </location>
</feature>
<dbReference type="Pfam" id="PF07697">
    <property type="entry name" value="7TMR-HDED"/>
    <property type="match status" value="1"/>
</dbReference>
<evidence type="ECO:0000256" key="1">
    <source>
        <dbReference type="SAM" id="Phobius"/>
    </source>
</evidence>
<feature type="domain" description="HD/PDEase" evidence="2">
    <location>
        <begin position="481"/>
        <end position="636"/>
    </location>
</feature>
<keyword evidence="1" id="KW-1133">Transmembrane helix</keyword>
<feature type="transmembrane region" description="Helical" evidence="1">
    <location>
        <begin position="341"/>
        <end position="365"/>
    </location>
</feature>